<dbReference type="AlphaFoldDB" id="A0A8T0PQR1"/>
<dbReference type="Proteomes" id="UP000823388">
    <property type="component" value="Chromosome 8K"/>
</dbReference>
<keyword evidence="2" id="KW-1185">Reference proteome</keyword>
<name>A0A8T0PQR1_PANVG</name>
<dbReference type="PANTHER" id="PTHR33087:SF38">
    <property type="entry name" value="OS10G0201600 PROTEIN"/>
    <property type="match status" value="1"/>
</dbReference>
<reference evidence="1" key="1">
    <citation type="submission" date="2020-05" db="EMBL/GenBank/DDBJ databases">
        <title>WGS assembly of Panicum virgatum.</title>
        <authorList>
            <person name="Lovell J.T."/>
            <person name="Jenkins J."/>
            <person name="Shu S."/>
            <person name="Juenger T.E."/>
            <person name="Schmutz J."/>
        </authorList>
    </citation>
    <scope>NUCLEOTIDE SEQUENCE</scope>
    <source>
        <strain evidence="1">AP13</strain>
    </source>
</reference>
<protein>
    <submittedName>
        <fullName evidence="1">Uncharacterized protein</fullName>
    </submittedName>
</protein>
<comment type="caution">
    <text evidence="1">The sequence shown here is derived from an EMBL/GenBank/DDBJ whole genome shotgun (WGS) entry which is preliminary data.</text>
</comment>
<proteinExistence type="predicted"/>
<sequence>MLLEEFSVQHEEYTVFPFDPEDFLVEFSSAPVAETILHAHHPAEAPFQLIWKRWRRQSMASFASLRYRVLIEFCEIPAHARNVSTATVILNTSCSDPRLY</sequence>
<dbReference type="EMBL" id="CM029051">
    <property type="protein sequence ID" value="KAG2562889.1"/>
    <property type="molecule type" value="Genomic_DNA"/>
</dbReference>
<dbReference type="PANTHER" id="PTHR33087">
    <property type="entry name" value="OS07G0539200 PROTEIN"/>
    <property type="match status" value="1"/>
</dbReference>
<dbReference type="InterPro" id="IPR053253">
    <property type="entry name" value="Sex_diff_modulator"/>
</dbReference>
<evidence type="ECO:0000313" key="2">
    <source>
        <dbReference type="Proteomes" id="UP000823388"/>
    </source>
</evidence>
<accession>A0A8T0PQR1</accession>
<evidence type="ECO:0000313" key="1">
    <source>
        <dbReference type="EMBL" id="KAG2562889.1"/>
    </source>
</evidence>
<organism evidence="1 2">
    <name type="scientific">Panicum virgatum</name>
    <name type="common">Blackwell switchgrass</name>
    <dbReference type="NCBI Taxonomy" id="38727"/>
    <lineage>
        <taxon>Eukaryota</taxon>
        <taxon>Viridiplantae</taxon>
        <taxon>Streptophyta</taxon>
        <taxon>Embryophyta</taxon>
        <taxon>Tracheophyta</taxon>
        <taxon>Spermatophyta</taxon>
        <taxon>Magnoliopsida</taxon>
        <taxon>Liliopsida</taxon>
        <taxon>Poales</taxon>
        <taxon>Poaceae</taxon>
        <taxon>PACMAD clade</taxon>
        <taxon>Panicoideae</taxon>
        <taxon>Panicodae</taxon>
        <taxon>Paniceae</taxon>
        <taxon>Panicinae</taxon>
        <taxon>Panicum</taxon>
        <taxon>Panicum sect. Hiantes</taxon>
    </lineage>
</organism>
<gene>
    <name evidence="1" type="ORF">PVAP13_8KG247500</name>
</gene>